<dbReference type="Proteomes" id="UP000076858">
    <property type="component" value="Unassembled WGS sequence"/>
</dbReference>
<dbReference type="InterPro" id="IPR012337">
    <property type="entry name" value="RNaseH-like_sf"/>
</dbReference>
<dbReference type="GO" id="GO:0003676">
    <property type="term" value="F:nucleic acid binding"/>
    <property type="evidence" value="ECO:0007669"/>
    <property type="project" value="InterPro"/>
</dbReference>
<dbReference type="InterPro" id="IPR036397">
    <property type="entry name" value="RNaseH_sf"/>
</dbReference>
<sequence>YSPQEGTSFRRGEIAIVEEPGVYDSDKTESKGLQHSDETLPTLSFLATFQILLIIRDFDSELNKYHGNQVQRRLLHFILFKNNPQWPIKYKPRSRTAPSILTSYKKKKKKMGANGVAVNGLTFHTSNTAEVRALFNNIKHNQLRSTTMAYTDDSLNKTTGKTTCALYLPTLGIEETYTLNNRSSIFTAEAHGILKAMEAIYHHEEIISELTVLTDSRSVLQTIETPGRERHDIINNILSTAETLKSAGTKV</sequence>
<dbReference type="OrthoDB" id="6378051at2759"/>
<evidence type="ECO:0000313" key="1">
    <source>
        <dbReference type="EMBL" id="KZR99058.1"/>
    </source>
</evidence>
<dbReference type="Gene3D" id="3.30.420.10">
    <property type="entry name" value="Ribonuclease H-like superfamily/Ribonuclease H"/>
    <property type="match status" value="1"/>
</dbReference>
<protein>
    <submittedName>
        <fullName evidence="1">Uncharacterized protein</fullName>
    </submittedName>
</protein>
<feature type="non-terminal residue" evidence="1">
    <location>
        <position position="1"/>
    </location>
</feature>
<comment type="caution">
    <text evidence="1">The sequence shown here is derived from an EMBL/GenBank/DDBJ whole genome shotgun (WGS) entry which is preliminary data.</text>
</comment>
<organism evidence="1 2">
    <name type="scientific">Daphnia magna</name>
    <dbReference type="NCBI Taxonomy" id="35525"/>
    <lineage>
        <taxon>Eukaryota</taxon>
        <taxon>Metazoa</taxon>
        <taxon>Ecdysozoa</taxon>
        <taxon>Arthropoda</taxon>
        <taxon>Crustacea</taxon>
        <taxon>Branchiopoda</taxon>
        <taxon>Diplostraca</taxon>
        <taxon>Cladocera</taxon>
        <taxon>Anomopoda</taxon>
        <taxon>Daphniidae</taxon>
        <taxon>Daphnia</taxon>
    </lineage>
</organism>
<dbReference type="CDD" id="cd09276">
    <property type="entry name" value="Rnase_HI_RT_non_LTR"/>
    <property type="match status" value="1"/>
</dbReference>
<feature type="non-terminal residue" evidence="1">
    <location>
        <position position="251"/>
    </location>
</feature>
<name>A0A164GK77_9CRUS</name>
<proteinExistence type="predicted"/>
<accession>A0A164GK77</accession>
<dbReference type="EMBL" id="LRGB01014849">
    <property type="protein sequence ID" value="KZR99058.1"/>
    <property type="molecule type" value="Genomic_DNA"/>
</dbReference>
<reference evidence="1 2" key="1">
    <citation type="submission" date="2016-03" db="EMBL/GenBank/DDBJ databases">
        <title>EvidentialGene: Evidence-directed Construction of Genes on Genomes.</title>
        <authorList>
            <person name="Gilbert D.G."/>
            <person name="Choi J.-H."/>
            <person name="Mockaitis K."/>
            <person name="Colbourne J."/>
            <person name="Pfrender M."/>
        </authorList>
    </citation>
    <scope>NUCLEOTIDE SEQUENCE [LARGE SCALE GENOMIC DNA]</scope>
    <source>
        <strain evidence="1 2">Xinb3</strain>
        <tissue evidence="1">Complete organism</tissue>
    </source>
</reference>
<keyword evidence="2" id="KW-1185">Reference proteome</keyword>
<gene>
    <name evidence="1" type="ORF">APZ42_005239</name>
</gene>
<dbReference type="SUPFAM" id="SSF53098">
    <property type="entry name" value="Ribonuclease H-like"/>
    <property type="match status" value="1"/>
</dbReference>
<evidence type="ECO:0000313" key="2">
    <source>
        <dbReference type="Proteomes" id="UP000076858"/>
    </source>
</evidence>
<dbReference type="AlphaFoldDB" id="A0A164GK77"/>